<evidence type="ECO:0000256" key="4">
    <source>
        <dbReference type="ARBA" id="ARBA00023242"/>
    </source>
</evidence>
<sequence length="584" mass="67469">MAPARFEEWTPEHFLTNQTSCQLILEDAEALREIPLVNSAPLHSFKDGELVRFRGMIQDMYNPEYYFENYEVRNSQTGECQIRCGTYKDTAYCLPHEEIIIDSKKNRSSERQTCVVISIPGLNEWAKEKCIKTNLNLPEVSHTSFKRTLEQSVEEMDCSEPIRKKEKMMENSENENTNTQERNNINTLSKEHIMNFPIPIDDGKACIVKVIKIYEDATSYKLNQILEIVGFISLDPALSLIHDSEDAMDDSEVQIHNPPTSLVPRLHAVKITSLTRHHVDSCPQIVSRAEQIRAELHMILSQILFGDTLAADYLICHLISSIYLRKDALCLGSFPINITNFSFGKFRTFPKDLYEILSLLVPKSHYLECSLEALNDMCLIPKKDYDCNRLTSGILQLSNNTHLVIDETQLSSGRVSANGRKNYEAIGDLVKFQKVSYDFTYYPMEFETDIPVLILSEVKSFIPCVIQVIVKPDEDTENLYPQVVQAAKQYLKDDKRLNDIRQYLESMRHSDFQFNDEIVDTIQEDFVKMRQSDQNINADNLHSLMVLARLMSLSHGTNTLTKDYWKQSMDMESRRLERLPRREK</sequence>
<dbReference type="KEGG" id="ccin:107267170"/>
<reference evidence="6" key="1">
    <citation type="submission" date="2025-08" db="UniProtKB">
        <authorList>
            <consortium name="RefSeq"/>
        </authorList>
    </citation>
    <scope>IDENTIFICATION</scope>
</reference>
<dbReference type="GO" id="GO:0003682">
    <property type="term" value="F:chromatin binding"/>
    <property type="evidence" value="ECO:0007669"/>
    <property type="project" value="TreeGrafter"/>
</dbReference>
<dbReference type="AlphaFoldDB" id="A0AAJ7BTI0"/>
<dbReference type="InterPro" id="IPR019140">
    <property type="entry name" value="MCM_complex-bd"/>
</dbReference>
<comment type="similarity">
    <text evidence="2">Belongs to the MCMBP family.</text>
</comment>
<evidence type="ECO:0000256" key="3">
    <source>
        <dbReference type="ARBA" id="ARBA00015405"/>
    </source>
</evidence>
<dbReference type="PANTHER" id="PTHR13489:SF0">
    <property type="entry name" value="MINI-CHROMOSOME MAINTENANCE COMPLEX-BINDING PROTEIN"/>
    <property type="match status" value="1"/>
</dbReference>
<evidence type="ECO:0000256" key="2">
    <source>
        <dbReference type="ARBA" id="ARBA00007925"/>
    </source>
</evidence>
<dbReference type="RefSeq" id="XP_015593976.1">
    <property type="nucleotide sequence ID" value="XM_015738490.2"/>
</dbReference>
<evidence type="ECO:0000313" key="6">
    <source>
        <dbReference type="RefSeq" id="XP_015593976.1"/>
    </source>
</evidence>
<evidence type="ECO:0000256" key="1">
    <source>
        <dbReference type="ARBA" id="ARBA00004123"/>
    </source>
</evidence>
<accession>A0AAJ7BTI0</accession>
<protein>
    <recommendedName>
        <fullName evidence="3">Mini-chromosome maintenance complex-binding protein</fullName>
    </recommendedName>
</protein>
<gene>
    <name evidence="6" type="primary">LOC107267170</name>
</gene>
<dbReference type="Pfam" id="PF09739">
    <property type="entry name" value="MCM_bind"/>
    <property type="match status" value="1"/>
</dbReference>
<evidence type="ECO:0000313" key="5">
    <source>
        <dbReference type="Proteomes" id="UP000694920"/>
    </source>
</evidence>
<organism evidence="5 6">
    <name type="scientific">Cephus cinctus</name>
    <name type="common">Wheat stem sawfly</name>
    <dbReference type="NCBI Taxonomy" id="211228"/>
    <lineage>
        <taxon>Eukaryota</taxon>
        <taxon>Metazoa</taxon>
        <taxon>Ecdysozoa</taxon>
        <taxon>Arthropoda</taxon>
        <taxon>Hexapoda</taxon>
        <taxon>Insecta</taxon>
        <taxon>Pterygota</taxon>
        <taxon>Neoptera</taxon>
        <taxon>Endopterygota</taxon>
        <taxon>Hymenoptera</taxon>
        <taxon>Cephoidea</taxon>
        <taxon>Cephidae</taxon>
        <taxon>Cephus</taxon>
    </lineage>
</organism>
<name>A0AAJ7BTI0_CEPCN</name>
<dbReference type="Proteomes" id="UP000694920">
    <property type="component" value="Unplaced"/>
</dbReference>
<dbReference type="PANTHER" id="PTHR13489">
    <property type="entry name" value="MINI-CHROMOSOME MAINTENANCE COMPLEX-BINDING PROTEIN"/>
    <property type="match status" value="1"/>
</dbReference>
<comment type="subcellular location">
    <subcellularLocation>
        <location evidence="1">Nucleus</location>
    </subcellularLocation>
</comment>
<keyword evidence="4" id="KW-0539">Nucleus</keyword>
<dbReference type="GO" id="GO:0006261">
    <property type="term" value="P:DNA-templated DNA replication"/>
    <property type="evidence" value="ECO:0007669"/>
    <property type="project" value="TreeGrafter"/>
</dbReference>
<dbReference type="GO" id="GO:0005634">
    <property type="term" value="C:nucleus"/>
    <property type="evidence" value="ECO:0007669"/>
    <property type="project" value="UniProtKB-SubCell"/>
</dbReference>
<keyword evidence="5" id="KW-1185">Reference proteome</keyword>
<proteinExistence type="inferred from homology"/>
<dbReference type="GeneID" id="107267170"/>